<name>A0A8R1DQ62_CAEJA</name>
<accession>A0A8R1DQ62</accession>
<keyword evidence="1" id="KW-0732">Signal</keyword>
<feature type="signal peptide" evidence="1">
    <location>
        <begin position="1"/>
        <end position="25"/>
    </location>
</feature>
<evidence type="ECO:0000313" key="3">
    <source>
        <dbReference type="Proteomes" id="UP000005237"/>
    </source>
</evidence>
<evidence type="ECO:0000256" key="1">
    <source>
        <dbReference type="SAM" id="SignalP"/>
    </source>
</evidence>
<feature type="chain" id="PRO_5035931670" evidence="1">
    <location>
        <begin position="26"/>
        <end position="137"/>
    </location>
</feature>
<dbReference type="AlphaFoldDB" id="A0A8R1DQ62"/>
<protein>
    <submittedName>
        <fullName evidence="2">Uncharacterized protein</fullName>
    </submittedName>
</protein>
<dbReference type="EnsemblMetazoa" id="CJA09111b.1">
    <property type="protein sequence ID" value="CJA09111b.1"/>
    <property type="gene ID" value="WBGene00128317"/>
</dbReference>
<keyword evidence="3" id="KW-1185">Reference proteome</keyword>
<reference evidence="3" key="1">
    <citation type="submission" date="2010-08" db="EMBL/GenBank/DDBJ databases">
        <authorList>
            <consortium name="Caenorhabditis japonica Sequencing Consortium"/>
            <person name="Wilson R.K."/>
        </authorList>
    </citation>
    <scope>NUCLEOTIDE SEQUENCE [LARGE SCALE GENOMIC DNA]</scope>
    <source>
        <strain evidence="3">DF5081</strain>
    </source>
</reference>
<evidence type="ECO:0000313" key="2">
    <source>
        <dbReference type="EnsemblMetazoa" id="CJA09111b.1"/>
    </source>
</evidence>
<organism evidence="2 3">
    <name type="scientific">Caenorhabditis japonica</name>
    <dbReference type="NCBI Taxonomy" id="281687"/>
    <lineage>
        <taxon>Eukaryota</taxon>
        <taxon>Metazoa</taxon>
        <taxon>Ecdysozoa</taxon>
        <taxon>Nematoda</taxon>
        <taxon>Chromadorea</taxon>
        <taxon>Rhabditida</taxon>
        <taxon>Rhabditina</taxon>
        <taxon>Rhabditomorpha</taxon>
        <taxon>Rhabditoidea</taxon>
        <taxon>Rhabditidae</taxon>
        <taxon>Peloderinae</taxon>
        <taxon>Caenorhabditis</taxon>
    </lineage>
</organism>
<proteinExistence type="predicted"/>
<sequence>MVVIIETFAMASLLVLLLLPALLSAEDNGLSVQFPELNMHPELLRKLQPLPRVPHFTSRTHRVGAQRFQQFGERCWHEEPCDKCVCCGGCLKEPYICHSPPMSLDMCRIYELISLYTNIEKKNSSISYKLPDDFPDV</sequence>
<dbReference type="Proteomes" id="UP000005237">
    <property type="component" value="Unassembled WGS sequence"/>
</dbReference>
<reference evidence="2" key="2">
    <citation type="submission" date="2022-06" db="UniProtKB">
        <authorList>
            <consortium name="EnsemblMetazoa"/>
        </authorList>
    </citation>
    <scope>IDENTIFICATION</scope>
    <source>
        <strain evidence="2">DF5081</strain>
    </source>
</reference>